<sequence length="109" mass="12285">MLTARKNRAEFLLQMKKLQQQGWQAARQAAATLKEEFGANRVVLFGSMLDHQHMTWHSDIDLAVWGIDTNHYLRAGAVAERGHHFSIDLIDAESSPPHIQAAIQQGIEL</sequence>
<dbReference type="STRING" id="118168.MC7420_4548"/>
<dbReference type="Proteomes" id="UP000003835">
    <property type="component" value="Unassembled WGS sequence"/>
</dbReference>
<feature type="domain" description="Polymerase beta nucleotidyltransferase" evidence="1">
    <location>
        <begin position="31"/>
        <end position="106"/>
    </location>
</feature>
<evidence type="ECO:0000313" key="2">
    <source>
        <dbReference type="EMBL" id="EDX76292.1"/>
    </source>
</evidence>
<gene>
    <name evidence="2" type="ORF">MC7420_4548</name>
</gene>
<dbReference type="Pfam" id="PF18765">
    <property type="entry name" value="Polbeta"/>
    <property type="match status" value="1"/>
</dbReference>
<dbReference type="InterPro" id="IPR043519">
    <property type="entry name" value="NT_sf"/>
</dbReference>
<dbReference type="Gene3D" id="3.30.460.10">
    <property type="entry name" value="Beta Polymerase, domain 2"/>
    <property type="match status" value="1"/>
</dbReference>
<dbReference type="PIRSF" id="PIRSF020217">
    <property type="entry name" value="UCP020217"/>
    <property type="match status" value="1"/>
</dbReference>
<dbReference type="HOGENOM" id="CLU_127610_3_0_3"/>
<evidence type="ECO:0000259" key="1">
    <source>
        <dbReference type="Pfam" id="PF18765"/>
    </source>
</evidence>
<dbReference type="SUPFAM" id="SSF81301">
    <property type="entry name" value="Nucleotidyltransferase"/>
    <property type="match status" value="1"/>
</dbReference>
<proteinExistence type="predicted"/>
<dbReference type="eggNOG" id="COG1669">
    <property type="taxonomic scope" value="Bacteria"/>
</dbReference>
<protein>
    <recommendedName>
        <fullName evidence="1">Polymerase beta nucleotidyltransferase domain-containing protein</fullName>
    </recommendedName>
</protein>
<organism evidence="2 3">
    <name type="scientific">Coleofasciculus chthonoplastes PCC 7420</name>
    <dbReference type="NCBI Taxonomy" id="118168"/>
    <lineage>
        <taxon>Bacteria</taxon>
        <taxon>Bacillati</taxon>
        <taxon>Cyanobacteriota</taxon>
        <taxon>Cyanophyceae</taxon>
        <taxon>Coleofasciculales</taxon>
        <taxon>Coleofasciculaceae</taxon>
        <taxon>Coleofasciculus</taxon>
    </lineage>
</organism>
<dbReference type="InterPro" id="IPR041633">
    <property type="entry name" value="Polbeta"/>
</dbReference>
<evidence type="ECO:0000313" key="3">
    <source>
        <dbReference type="Proteomes" id="UP000003835"/>
    </source>
</evidence>
<keyword evidence="3" id="KW-1185">Reference proteome</keyword>
<reference evidence="2 3" key="1">
    <citation type="submission" date="2008-07" db="EMBL/GenBank/DDBJ databases">
        <authorList>
            <person name="Tandeau de Marsac N."/>
            <person name="Ferriera S."/>
            <person name="Johnson J."/>
            <person name="Kravitz S."/>
            <person name="Beeson K."/>
            <person name="Sutton G."/>
            <person name="Rogers Y.-H."/>
            <person name="Friedman R."/>
            <person name="Frazier M."/>
            <person name="Venter J.C."/>
        </authorList>
    </citation>
    <scope>NUCLEOTIDE SEQUENCE [LARGE SCALE GENOMIC DNA]</scope>
    <source>
        <strain evidence="2 3">PCC 7420</strain>
    </source>
</reference>
<dbReference type="InterPro" id="IPR024700">
    <property type="entry name" value="UCP020217"/>
</dbReference>
<dbReference type="EMBL" id="DS989846">
    <property type="protein sequence ID" value="EDX76292.1"/>
    <property type="molecule type" value="Genomic_DNA"/>
</dbReference>
<dbReference type="CDD" id="cd05403">
    <property type="entry name" value="NT_KNTase_like"/>
    <property type="match status" value="1"/>
</dbReference>
<accession>B4VNV8</accession>
<name>B4VNV8_9CYAN</name>
<dbReference type="AlphaFoldDB" id="B4VNV8"/>